<accession>A0ACB6F6A1</accession>
<dbReference type="Proteomes" id="UP000293547">
    <property type="component" value="Unassembled WGS sequence"/>
</dbReference>
<comment type="caution">
    <text evidence="1">The sequence shown here is derived from an EMBL/GenBank/DDBJ whole genome shotgun (WGS) entry which is preliminary data.</text>
</comment>
<name>A0ACB6F6A1_9PLEO</name>
<protein>
    <submittedName>
        <fullName evidence="1">Uncharacterized protein</fullName>
    </submittedName>
</protein>
<gene>
    <name evidence="1" type="ORF">AG0111_0g11822</name>
</gene>
<evidence type="ECO:0000313" key="2">
    <source>
        <dbReference type="Proteomes" id="UP000293547"/>
    </source>
</evidence>
<sequence>MPRVSRRLQAMIEPPHPPAPAVVDTLRIQRMFHRREQEARAKGLSRSSWLALTTATVIGVDSEASMTALYHHATASTNLEESVAVAELMREIGLRGIAVVCIPQIMDMLAAFRASLPSVVRSSLSTTPLGCADADIIESINQEGGELWNAIHHPKGRVIERKLVNAHPDLANYVKGHVYGGLLARHRSPTVGRMTISLCAIACLRASRPSSRQLQSHVHGLKKAWEDGSWRSDPGAGLEEGIRWLTSDEGCMWVLEVVDELVLAITSGRAAGPAMTVAKL</sequence>
<keyword evidence="2" id="KW-1185">Reference proteome</keyword>
<dbReference type="EMBL" id="PDWZ02000014">
    <property type="protein sequence ID" value="KAB2099962.1"/>
    <property type="molecule type" value="Genomic_DNA"/>
</dbReference>
<organism evidence="1 2">
    <name type="scientific">Alternaria gaisen</name>
    <dbReference type="NCBI Taxonomy" id="167740"/>
    <lineage>
        <taxon>Eukaryota</taxon>
        <taxon>Fungi</taxon>
        <taxon>Dikarya</taxon>
        <taxon>Ascomycota</taxon>
        <taxon>Pezizomycotina</taxon>
        <taxon>Dothideomycetes</taxon>
        <taxon>Pleosporomycetidae</taxon>
        <taxon>Pleosporales</taxon>
        <taxon>Pleosporineae</taxon>
        <taxon>Pleosporaceae</taxon>
        <taxon>Alternaria</taxon>
        <taxon>Alternaria sect. Alternaria</taxon>
    </lineage>
</organism>
<proteinExistence type="predicted"/>
<evidence type="ECO:0000313" key="1">
    <source>
        <dbReference type="EMBL" id="KAB2099962.1"/>
    </source>
</evidence>
<reference evidence="1 2" key="1">
    <citation type="journal article" date="2019" name="bioRxiv">
        <title>Genomics, evolutionary history and diagnostics of the Alternaria alternata species group including apple and Asian pear pathotypes.</title>
        <authorList>
            <person name="Armitage A.D."/>
            <person name="Cockerton H.M."/>
            <person name="Sreenivasaprasad S."/>
            <person name="Woodhall J.W."/>
            <person name="Lane C.R."/>
            <person name="Harrison R.J."/>
            <person name="Clarkson J.P."/>
        </authorList>
    </citation>
    <scope>NUCLEOTIDE SEQUENCE [LARGE SCALE GENOMIC DNA]</scope>
    <source>
        <strain evidence="1 2">FERA 650</strain>
    </source>
</reference>